<name>Q5N7T4_ORYSJ</name>
<dbReference type="Proteomes" id="UP000817658">
    <property type="component" value="Chromosome 1"/>
</dbReference>
<dbReference type="EMBL" id="AP003442">
    <property type="protein sequence ID" value="BAD82470.1"/>
    <property type="molecule type" value="Genomic_DNA"/>
</dbReference>
<evidence type="ECO:0000313" key="1">
    <source>
        <dbReference type="EMBL" id="BAD82470.1"/>
    </source>
</evidence>
<gene>
    <name evidence="1" type="primary">B1096A10.33</name>
</gene>
<reference evidence="1" key="1">
    <citation type="journal article" date="2002" name="Nature">
        <title>The genome sequence and structure of rice chromosome 1.</title>
        <authorList>
            <person name="Sasaki T."/>
            <person name="Matsumoto T."/>
            <person name="Yamamoto K."/>
            <person name="Sakata K."/>
            <person name="Baba T."/>
            <person name="Katayose Y."/>
            <person name="Wu J."/>
            <person name="Niimura Y."/>
            <person name="Cheng Z."/>
            <person name="Nagamura Y."/>
            <person name="Antonio B.A."/>
            <person name="Kanamori H."/>
            <person name="Hosokawa S."/>
            <person name="Masukawa M."/>
            <person name="Arikawa K."/>
            <person name="Chiden Y."/>
            <person name="Hayashi M."/>
            <person name="Okamoto M."/>
            <person name="Ando T."/>
            <person name="Aoki H."/>
            <person name="Arita K."/>
            <person name="Hamada M."/>
            <person name="Harada C."/>
            <person name="Hijishita S."/>
            <person name="Honda M."/>
            <person name="Ichikawa Y."/>
            <person name="Idonuma A."/>
            <person name="Iijima M."/>
            <person name="Ikeda M."/>
            <person name="Ikeno M."/>
            <person name="Itoh S."/>
            <person name="Itoh T."/>
            <person name="Itoh Y."/>
            <person name="Itoh Y."/>
            <person name="Iwabuchi A."/>
            <person name="Kamiya K."/>
            <person name="Karasawa W."/>
            <person name="Katagiri S."/>
            <person name="Kikuta A."/>
            <person name="Kobayashi N."/>
            <person name="Kono I."/>
            <person name="Machita K."/>
            <person name="Maehara T."/>
            <person name="Mizuno H."/>
            <person name="Mizubayashi T."/>
            <person name="Mukai Y."/>
            <person name="Nagasaki H."/>
            <person name="Nakashima M."/>
            <person name="Nakama Y."/>
            <person name="Nakamichi Y."/>
            <person name="Nakamura M."/>
            <person name="Namiki N."/>
            <person name="Negishi M."/>
            <person name="Ohta I."/>
            <person name="Ono N."/>
            <person name="Saji S."/>
            <person name="Sakai K."/>
            <person name="Shibata M."/>
            <person name="Shimokawa T."/>
            <person name="Shomura A."/>
            <person name="Song J."/>
            <person name="Takazaki Y."/>
            <person name="Terasawa K."/>
            <person name="Tsuji K."/>
            <person name="Waki K."/>
            <person name="Yamagata H."/>
            <person name="Yamane H."/>
            <person name="Yoshiki S."/>
            <person name="Yoshihara R."/>
            <person name="Yukawa K."/>
            <person name="Zhong H."/>
            <person name="Iwama H."/>
            <person name="Endo T."/>
            <person name="Ito H."/>
            <person name="Hahn J.H."/>
            <person name="Kim H.I."/>
            <person name="Eun M.Y."/>
            <person name="Yano M."/>
            <person name="Jiang J."/>
            <person name="Gojobori T."/>
        </authorList>
    </citation>
    <scope>NUCLEOTIDE SEQUENCE [LARGE SCALE GENOMIC DNA]</scope>
</reference>
<sequence length="60" mass="6678">MGAGMTCLAQCGDRLTPRLNGGHVWDGSRGGSNKSLEASQLQRHRRSCWHVNRVKPREMS</sequence>
<accession>Q5N7T4</accession>
<proteinExistence type="predicted"/>
<dbReference type="AlphaFoldDB" id="Q5N7T4"/>
<protein>
    <submittedName>
        <fullName evidence="1">Uncharacterized protein</fullName>
    </submittedName>
</protein>
<organism evidence="1">
    <name type="scientific">Oryza sativa subsp. japonica</name>
    <name type="common">Rice</name>
    <dbReference type="NCBI Taxonomy" id="39947"/>
    <lineage>
        <taxon>Eukaryota</taxon>
        <taxon>Viridiplantae</taxon>
        <taxon>Streptophyta</taxon>
        <taxon>Embryophyta</taxon>
        <taxon>Tracheophyta</taxon>
        <taxon>Spermatophyta</taxon>
        <taxon>Magnoliopsida</taxon>
        <taxon>Liliopsida</taxon>
        <taxon>Poales</taxon>
        <taxon>Poaceae</taxon>
        <taxon>BOP clade</taxon>
        <taxon>Oryzoideae</taxon>
        <taxon>Oryzeae</taxon>
        <taxon>Oryzinae</taxon>
        <taxon>Oryza</taxon>
        <taxon>Oryza sativa</taxon>
    </lineage>
</organism>